<organism evidence="6 7">
    <name type="scientific">Steroidobacter agaridevorans</name>
    <dbReference type="NCBI Taxonomy" id="2695856"/>
    <lineage>
        <taxon>Bacteria</taxon>
        <taxon>Pseudomonadati</taxon>
        <taxon>Pseudomonadota</taxon>
        <taxon>Gammaproteobacteria</taxon>
        <taxon>Steroidobacterales</taxon>
        <taxon>Steroidobacteraceae</taxon>
        <taxon>Steroidobacter</taxon>
    </lineage>
</organism>
<feature type="binding site" evidence="3">
    <location>
        <position position="63"/>
    </location>
    <ligand>
        <name>a divalent metal cation</name>
        <dbReference type="ChEBI" id="CHEBI:60240"/>
    </ligand>
</feature>
<feature type="signal peptide" evidence="4">
    <location>
        <begin position="1"/>
        <end position="21"/>
    </location>
</feature>
<feature type="domain" description="SMP-30/Gluconolactonase/LRE-like region" evidence="5">
    <location>
        <begin position="61"/>
        <end position="324"/>
    </location>
</feature>
<feature type="binding site" evidence="3">
    <location>
        <position position="271"/>
    </location>
    <ligand>
        <name>a divalent metal cation</name>
        <dbReference type="ChEBI" id="CHEBI:60240"/>
    </ligand>
</feature>
<dbReference type="PRINTS" id="PR01790">
    <property type="entry name" value="SMP30FAMILY"/>
</dbReference>
<comment type="cofactor">
    <cofactor evidence="3">
        <name>Zn(2+)</name>
        <dbReference type="ChEBI" id="CHEBI:29105"/>
    </cofactor>
    <text evidence="3">Binds 1 divalent metal cation per subunit.</text>
</comment>
<feature type="binding site" evidence="3">
    <location>
        <position position="215"/>
    </location>
    <ligand>
        <name>a divalent metal cation</name>
        <dbReference type="ChEBI" id="CHEBI:60240"/>
    </ligand>
</feature>
<evidence type="ECO:0000313" key="6">
    <source>
        <dbReference type="EMBL" id="GFE79991.1"/>
    </source>
</evidence>
<proteinExistence type="predicted"/>
<name>A0A829YAM2_9GAMM</name>
<feature type="binding site" evidence="3">
    <location>
        <position position="160"/>
    </location>
    <ligand>
        <name>substrate</name>
    </ligand>
</feature>
<accession>A0A829YAM2</accession>
<evidence type="ECO:0000256" key="4">
    <source>
        <dbReference type="SAM" id="SignalP"/>
    </source>
</evidence>
<dbReference type="InterPro" id="IPR011042">
    <property type="entry name" value="6-blade_b-propeller_TolB-like"/>
</dbReference>
<evidence type="ECO:0000256" key="1">
    <source>
        <dbReference type="ARBA" id="ARBA00022801"/>
    </source>
</evidence>
<evidence type="ECO:0000259" key="5">
    <source>
        <dbReference type="Pfam" id="PF08450"/>
    </source>
</evidence>
<dbReference type="SUPFAM" id="SSF63829">
    <property type="entry name" value="Calcium-dependent phosphotriesterase"/>
    <property type="match status" value="1"/>
</dbReference>
<keyword evidence="1" id="KW-0378">Hydrolase</keyword>
<protein>
    <submittedName>
        <fullName evidence="6">Gluconolactonase</fullName>
    </submittedName>
</protein>
<evidence type="ECO:0000256" key="3">
    <source>
        <dbReference type="PIRSR" id="PIRSR605511-2"/>
    </source>
</evidence>
<dbReference type="PANTHER" id="PTHR47572:SF4">
    <property type="entry name" value="LACTONASE DRP35"/>
    <property type="match status" value="1"/>
</dbReference>
<keyword evidence="3" id="KW-0479">Metal-binding</keyword>
<evidence type="ECO:0000313" key="7">
    <source>
        <dbReference type="Proteomes" id="UP000445000"/>
    </source>
</evidence>
<reference evidence="7" key="1">
    <citation type="submission" date="2020-01" db="EMBL/GenBank/DDBJ databases">
        <title>'Steroidobacter agaridevorans' sp. nov., agar-degrading bacteria isolated from rhizosphere soils.</title>
        <authorList>
            <person name="Ikenaga M."/>
            <person name="Kataoka M."/>
            <person name="Murouchi A."/>
            <person name="Katsuragi S."/>
            <person name="Sakai M."/>
        </authorList>
    </citation>
    <scope>NUCLEOTIDE SEQUENCE [LARGE SCALE GENOMIC DNA]</scope>
    <source>
        <strain evidence="7">YU21-B</strain>
    </source>
</reference>
<dbReference type="InterPro" id="IPR051262">
    <property type="entry name" value="SMP-30/CGR1_Lactonase"/>
</dbReference>
<sequence length="338" mass="36676">MMRRMLLALPLALGLSVVAGEAVMAKEVPVLGKIERLDPAFDKLVEPGAGIELLAEKKFEWSEGPLWDAAKRRVLFSDIPRNMIWEWSESGGLKKFLQPSGYTGAEPFTGREPGSNGLTFDKAGELVMCQHGDRRIAKLSGGKFVTLADKYQGKRLNSPNDLVFKSNGDLYFTDPPYGLPKQVDDPGKELDFQGVYRLNARGELTLLTRELSRPNGLAFSPDEQTLYVANSDPNKAIVMAYPVKSDGTLGVGKVFFDATKAAQEKKPGLPDGMKVSRDGTLWATGPGGVLVYSPAGKHLGTLATGVPTANLAFGDDGSTLYITADKNLVRLRTKVKGW</sequence>
<dbReference type="PANTHER" id="PTHR47572">
    <property type="entry name" value="LIPOPROTEIN-RELATED"/>
    <property type="match status" value="1"/>
</dbReference>
<dbReference type="EMBL" id="BLJN01000002">
    <property type="protein sequence ID" value="GFE79991.1"/>
    <property type="molecule type" value="Genomic_DNA"/>
</dbReference>
<dbReference type="GO" id="GO:0046872">
    <property type="term" value="F:metal ion binding"/>
    <property type="evidence" value="ECO:0007669"/>
    <property type="project" value="UniProtKB-KW"/>
</dbReference>
<dbReference type="Gene3D" id="2.120.10.30">
    <property type="entry name" value="TolB, C-terminal domain"/>
    <property type="match status" value="1"/>
</dbReference>
<dbReference type="Proteomes" id="UP000445000">
    <property type="component" value="Unassembled WGS sequence"/>
</dbReference>
<keyword evidence="4" id="KW-0732">Signal</keyword>
<comment type="caution">
    <text evidence="6">The sequence shown here is derived from an EMBL/GenBank/DDBJ whole genome shotgun (WGS) entry which is preliminary data.</text>
</comment>
<keyword evidence="3" id="KW-0862">Zinc</keyword>
<feature type="chain" id="PRO_5032645655" evidence="4">
    <location>
        <begin position="22"/>
        <end position="338"/>
    </location>
</feature>
<dbReference type="Pfam" id="PF08450">
    <property type="entry name" value="SGL"/>
    <property type="match status" value="1"/>
</dbReference>
<feature type="active site" description="Proton donor/acceptor" evidence="2">
    <location>
        <position position="271"/>
    </location>
</feature>
<dbReference type="InterPro" id="IPR013658">
    <property type="entry name" value="SGL"/>
</dbReference>
<gene>
    <name evidence="6" type="primary">gnl_2</name>
    <name evidence="6" type="ORF">GCM10011487_19910</name>
</gene>
<dbReference type="InterPro" id="IPR005511">
    <property type="entry name" value="SMP-30"/>
</dbReference>
<keyword evidence="7" id="KW-1185">Reference proteome</keyword>
<dbReference type="GO" id="GO:0016787">
    <property type="term" value="F:hydrolase activity"/>
    <property type="evidence" value="ECO:0007669"/>
    <property type="project" value="UniProtKB-KW"/>
</dbReference>
<evidence type="ECO:0000256" key="2">
    <source>
        <dbReference type="PIRSR" id="PIRSR605511-1"/>
    </source>
</evidence>
<dbReference type="AlphaFoldDB" id="A0A829YAM2"/>